<reference evidence="5 6" key="1">
    <citation type="submission" date="2019-12" db="EMBL/GenBank/DDBJ databases">
        <title>Sporaefaciens musculi gen. nov., sp. nov., a novel bacterium isolated from the caecum of an obese mouse.</title>
        <authorList>
            <person name="Rasmussen T.S."/>
            <person name="Streidl T."/>
            <person name="Hitch T.C.A."/>
            <person name="Wortmann E."/>
            <person name="Deptula P."/>
            <person name="Hansen M."/>
            <person name="Nielsen D.S."/>
            <person name="Clavel T."/>
            <person name="Vogensen F.K."/>
        </authorList>
    </citation>
    <scope>NUCLEOTIDE SEQUENCE [LARGE SCALE GENOMIC DNA]</scope>
    <source>
        <strain evidence="5 6">WCA-9-b2</strain>
    </source>
</reference>
<evidence type="ECO:0000313" key="6">
    <source>
        <dbReference type="Proteomes" id="UP000460412"/>
    </source>
</evidence>
<evidence type="ECO:0000256" key="2">
    <source>
        <dbReference type="ARBA" id="ARBA00023004"/>
    </source>
</evidence>
<dbReference type="Pfam" id="PF04432">
    <property type="entry name" value="FrhB_FdhB_C"/>
    <property type="match status" value="1"/>
</dbReference>
<dbReference type="PROSITE" id="PS00198">
    <property type="entry name" value="4FE4S_FER_1"/>
    <property type="match status" value="1"/>
</dbReference>
<dbReference type="Pfam" id="PF12838">
    <property type="entry name" value="Fer4_7"/>
    <property type="match status" value="1"/>
</dbReference>
<proteinExistence type="predicted"/>
<accession>A0A7X3MHN6</accession>
<dbReference type="InterPro" id="IPR052977">
    <property type="entry name" value="Polyferredoxin-like_ET"/>
</dbReference>
<gene>
    <name evidence="5" type="ORF">GN277_13885</name>
</gene>
<dbReference type="GO" id="GO:0051536">
    <property type="term" value="F:iron-sulfur cluster binding"/>
    <property type="evidence" value="ECO:0007669"/>
    <property type="project" value="UniProtKB-KW"/>
</dbReference>
<evidence type="ECO:0000256" key="3">
    <source>
        <dbReference type="ARBA" id="ARBA00023014"/>
    </source>
</evidence>
<feature type="domain" description="4Fe-4S ferredoxin-type" evidence="4">
    <location>
        <begin position="378"/>
        <end position="407"/>
    </location>
</feature>
<dbReference type="EMBL" id="WUQX01000001">
    <property type="protein sequence ID" value="MXP76445.1"/>
    <property type="molecule type" value="Genomic_DNA"/>
</dbReference>
<dbReference type="RefSeq" id="WP_159751581.1">
    <property type="nucleotide sequence ID" value="NZ_WUQX01000001.1"/>
</dbReference>
<keyword evidence="2" id="KW-0408">Iron</keyword>
<evidence type="ECO:0000313" key="5">
    <source>
        <dbReference type="EMBL" id="MXP76445.1"/>
    </source>
</evidence>
<protein>
    <submittedName>
        <fullName evidence="5">4Fe-4S dicluster domain-containing protein</fullName>
    </submittedName>
</protein>
<dbReference type="AlphaFoldDB" id="A0A7X3MHN6"/>
<dbReference type="PANTHER" id="PTHR43193">
    <property type="match status" value="1"/>
</dbReference>
<organism evidence="5 6">
    <name type="scientific">Sporofaciens musculi</name>
    <dbReference type="NCBI Taxonomy" id="2681861"/>
    <lineage>
        <taxon>Bacteria</taxon>
        <taxon>Bacillati</taxon>
        <taxon>Bacillota</taxon>
        <taxon>Clostridia</taxon>
        <taxon>Lachnospirales</taxon>
        <taxon>Lachnospiraceae</taxon>
        <taxon>Sporofaciens</taxon>
    </lineage>
</organism>
<comment type="caution">
    <text evidence="5">The sequence shown here is derived from an EMBL/GenBank/DDBJ whole genome shotgun (WGS) entry which is preliminary data.</text>
</comment>
<dbReference type="Proteomes" id="UP000460412">
    <property type="component" value="Unassembled WGS sequence"/>
</dbReference>
<dbReference type="PANTHER" id="PTHR43193:SF2">
    <property type="entry name" value="POLYFERREDOXIN PROTEIN FWDF"/>
    <property type="match status" value="1"/>
</dbReference>
<dbReference type="SUPFAM" id="SSF54862">
    <property type="entry name" value="4Fe-4S ferredoxins"/>
    <property type="match status" value="1"/>
</dbReference>
<dbReference type="Pfam" id="PF04230">
    <property type="entry name" value="PS_pyruv_trans"/>
    <property type="match status" value="1"/>
</dbReference>
<dbReference type="InterPro" id="IPR007345">
    <property type="entry name" value="Polysacch_pyruvyl_Trfase"/>
</dbReference>
<evidence type="ECO:0000259" key="4">
    <source>
        <dbReference type="PROSITE" id="PS51379"/>
    </source>
</evidence>
<keyword evidence="6" id="KW-1185">Reference proteome</keyword>
<name>A0A7X3MHN6_9FIRM</name>
<dbReference type="PROSITE" id="PS51379">
    <property type="entry name" value="4FE4S_FER_2"/>
    <property type="match status" value="2"/>
</dbReference>
<evidence type="ECO:0000256" key="1">
    <source>
        <dbReference type="ARBA" id="ARBA00022723"/>
    </source>
</evidence>
<dbReference type="GO" id="GO:0046872">
    <property type="term" value="F:metal ion binding"/>
    <property type="evidence" value="ECO:0007669"/>
    <property type="project" value="UniProtKB-KW"/>
</dbReference>
<dbReference type="InterPro" id="IPR017896">
    <property type="entry name" value="4Fe4S_Fe-S-bd"/>
</dbReference>
<dbReference type="InterPro" id="IPR007525">
    <property type="entry name" value="FrhB_FdhB_C"/>
</dbReference>
<keyword evidence="1" id="KW-0479">Metal-binding</keyword>
<feature type="domain" description="4Fe-4S ferredoxin-type" evidence="4">
    <location>
        <begin position="412"/>
        <end position="441"/>
    </location>
</feature>
<sequence>MKIGIMTWFQYHNYGTALQLYALNEKCRNLGYDAYTINYLAKNTSGRQKIAVKMKNLINGYFYKSVYGDSGRRRKFQDFLEKNVKFTERCATLGELEDLNDSLDAFICGSDQIWSPLCFDSHYFLDFVSDSNRMLSYAPSIGTFSINNKEIENRIKKLASRFSHLSLREASGARLISELTGRSAATVLDPTLLLERDEWMKIAKRKYIKQEGYGLVYMLGQEESHWKRIGSFSKEARIPVVVIPVYERDFKRAGCLKEPVGPQEFIALIDGASFVFTDSFHGTIFAMNFNKPFCVFERFKKRDSNNQNSRIHHILELTGLTERIFKPGKRWDDYVKKIDFGRVNQVIGMLRKESVSYLKEALEQIQRYLESGGNPKKKNIRTNHTLCCGCGVCSCVCPANAISIEYSRDGFKEAVIDGLKCISCGKCEKVCPFVGIRGEGIEGHEVYSYKDLRNSVLSVSSSGGLAYALSELALDSHYDVCGCAFDRSRQNAEHIVVSSREELHRLQGSKYMQSDFERASKLLVDSKKAVIFGLPCQISAARKLRGGDGVYIDLICHGVPSYNLYKKYQDYLARTYSMDTRHMDIIFRYKQSGWREIYIYTADSRKKHICHQSKDPYFLSFEHGICYAEQCFECPFRDKSEADLRIGDFWGPMYDSDKTGVSMAVVLTQTGRAWMEELEKSQKGRIEAAGSENYFRYQQTVNVPKPLNREKFLGELQENSTRLEKLVSVYVAPLEKERRFCEKVGPVLVFVKRRLKKALFK</sequence>
<dbReference type="Gene3D" id="3.30.70.3270">
    <property type="match status" value="1"/>
</dbReference>
<keyword evidence="3" id="KW-0411">Iron-sulfur</keyword>
<dbReference type="InterPro" id="IPR017900">
    <property type="entry name" value="4Fe4S_Fe_S_CS"/>
</dbReference>